<organism evidence="2 3">
    <name type="scientific">Evansella cellulosilytica (strain ATCC 21833 / DSM 2522 / FERM P-1141 / JCM 9156 / N-4)</name>
    <name type="common">Bacillus cellulosilyticus</name>
    <dbReference type="NCBI Taxonomy" id="649639"/>
    <lineage>
        <taxon>Bacteria</taxon>
        <taxon>Bacillati</taxon>
        <taxon>Bacillota</taxon>
        <taxon>Bacilli</taxon>
        <taxon>Bacillales</taxon>
        <taxon>Bacillaceae</taxon>
        <taxon>Evansella</taxon>
    </lineage>
</organism>
<dbReference type="STRING" id="649639.Bcell_1696"/>
<dbReference type="EMBL" id="CP002394">
    <property type="protein sequence ID" value="ADU29959.1"/>
    <property type="molecule type" value="Genomic_DNA"/>
</dbReference>
<accession>E6TXN3</accession>
<dbReference type="AlphaFoldDB" id="E6TXN3"/>
<dbReference type="Proteomes" id="UP000001401">
    <property type="component" value="Chromosome"/>
</dbReference>
<keyword evidence="3" id="KW-1185">Reference proteome</keyword>
<dbReference type="eggNOG" id="ENOG5030H6A">
    <property type="taxonomic scope" value="Bacteria"/>
</dbReference>
<sequence length="168" mass="18851">MLSNTETNERQSEPALSFNGTVALIGFFGGLFWSIIGYVAFYFNFASVGPALALMPWALGDWKHGWMGHLVGIGFIAIVSIAVAFLYRLVFAKINQPWPGILYGVALWVVILGLFNPMFPELDPLFQLDVNTIITTLCLYLVYGLFIGYSVSYEYHERTQHEGQTIQN</sequence>
<evidence type="ECO:0000256" key="1">
    <source>
        <dbReference type="SAM" id="Phobius"/>
    </source>
</evidence>
<keyword evidence="1" id="KW-0812">Transmembrane</keyword>
<reference evidence="2 3" key="1">
    <citation type="submission" date="2010-12" db="EMBL/GenBank/DDBJ databases">
        <title>Complete sequence of Bacillus cellulosilyticus DSM 2522.</title>
        <authorList>
            <consortium name="US DOE Joint Genome Institute"/>
            <person name="Lucas S."/>
            <person name="Copeland A."/>
            <person name="Lapidus A."/>
            <person name="Cheng J.-F."/>
            <person name="Bruce D."/>
            <person name="Goodwin L."/>
            <person name="Pitluck S."/>
            <person name="Chertkov O."/>
            <person name="Detter J.C."/>
            <person name="Han C."/>
            <person name="Tapia R."/>
            <person name="Land M."/>
            <person name="Hauser L."/>
            <person name="Jeffries C."/>
            <person name="Kyrpides N."/>
            <person name="Ivanova N."/>
            <person name="Mikhailova N."/>
            <person name="Brumm P."/>
            <person name="Mead D."/>
            <person name="Woyke T."/>
        </authorList>
    </citation>
    <scope>NUCLEOTIDE SEQUENCE [LARGE SCALE GENOMIC DNA]</scope>
    <source>
        <strain evidence="3">ATCC 21833 / DSM 2522 / FERM P-1141 / JCM 9156 / N-4</strain>
    </source>
</reference>
<keyword evidence="1" id="KW-0472">Membrane</keyword>
<dbReference type="KEGG" id="bco:Bcell_1696"/>
<evidence type="ECO:0008006" key="4">
    <source>
        <dbReference type="Google" id="ProtNLM"/>
    </source>
</evidence>
<evidence type="ECO:0000313" key="2">
    <source>
        <dbReference type="EMBL" id="ADU29959.1"/>
    </source>
</evidence>
<protein>
    <recommendedName>
        <fullName evidence="4">Membrane protein YqhR</fullName>
    </recommendedName>
</protein>
<feature type="transmembrane region" description="Helical" evidence="1">
    <location>
        <begin position="66"/>
        <end position="89"/>
    </location>
</feature>
<feature type="transmembrane region" description="Helical" evidence="1">
    <location>
        <begin position="131"/>
        <end position="151"/>
    </location>
</feature>
<dbReference type="OrthoDB" id="2691442at2"/>
<proteinExistence type="predicted"/>
<dbReference type="Pfam" id="PF11085">
    <property type="entry name" value="YqhR"/>
    <property type="match status" value="1"/>
</dbReference>
<dbReference type="InterPro" id="IPR024563">
    <property type="entry name" value="YqhR"/>
</dbReference>
<name>E6TXN3_EVAC2</name>
<keyword evidence="1" id="KW-1133">Transmembrane helix</keyword>
<dbReference type="HOGENOM" id="CLU_124945_0_0_9"/>
<feature type="transmembrane region" description="Helical" evidence="1">
    <location>
        <begin position="101"/>
        <end position="119"/>
    </location>
</feature>
<gene>
    <name evidence="2" type="ordered locus">Bcell_1696</name>
</gene>
<evidence type="ECO:0000313" key="3">
    <source>
        <dbReference type="Proteomes" id="UP000001401"/>
    </source>
</evidence>
<feature type="transmembrane region" description="Helical" evidence="1">
    <location>
        <begin position="21"/>
        <end position="46"/>
    </location>
</feature>